<feature type="binding site" evidence="6">
    <location>
        <begin position="274"/>
        <end position="281"/>
    </location>
    <ligand>
        <name>ATP</name>
        <dbReference type="ChEBI" id="CHEBI:30616"/>
    </ligand>
</feature>
<dbReference type="SMART" id="SM00129">
    <property type="entry name" value="KISc"/>
    <property type="match status" value="1"/>
</dbReference>
<keyword evidence="3 6" id="KW-0547">Nucleotide-binding</keyword>
<evidence type="ECO:0000256" key="5">
    <source>
        <dbReference type="ARBA" id="ARBA00023054"/>
    </source>
</evidence>
<comment type="subcellular location">
    <subcellularLocation>
        <location evidence="1">Cytoplasm</location>
    </subcellularLocation>
</comment>
<dbReference type="GO" id="GO:0005875">
    <property type="term" value="C:microtubule associated complex"/>
    <property type="evidence" value="ECO:0007669"/>
    <property type="project" value="TreeGrafter"/>
</dbReference>
<comment type="similarity">
    <text evidence="6">Belongs to the TRAFAC class myosin-kinesin ATPase superfamily. Kinesin family.</text>
</comment>
<dbReference type="GO" id="GO:0003777">
    <property type="term" value="F:microtubule motor activity"/>
    <property type="evidence" value="ECO:0007669"/>
    <property type="project" value="InterPro"/>
</dbReference>
<dbReference type="GO" id="GO:0005524">
    <property type="term" value="F:ATP binding"/>
    <property type="evidence" value="ECO:0007669"/>
    <property type="project" value="UniProtKB-UniRule"/>
</dbReference>
<evidence type="ECO:0000256" key="1">
    <source>
        <dbReference type="ARBA" id="ARBA00004496"/>
    </source>
</evidence>
<protein>
    <recommendedName>
        <fullName evidence="9">Kinesin motor domain-containing protein</fullName>
    </recommendedName>
</protein>
<evidence type="ECO:0000256" key="4">
    <source>
        <dbReference type="ARBA" id="ARBA00022840"/>
    </source>
</evidence>
<dbReference type="EMBL" id="HBIO01000096">
    <property type="protein sequence ID" value="CAE0455227.1"/>
    <property type="molecule type" value="Transcribed_RNA"/>
</dbReference>
<evidence type="ECO:0000259" key="9">
    <source>
        <dbReference type="PROSITE" id="PS50067"/>
    </source>
</evidence>
<dbReference type="InterPro" id="IPR001752">
    <property type="entry name" value="Kinesin_motor_dom"/>
</dbReference>
<sequence>MRSPPRFALKSHRESEIIDSDKKHTLIPQTLALASCNSGERMSNIKVVARIRPMDVGCDLVVTKGIGEDSRSDARAIFPLLNAKLCPDQVRNDSMDNFYKAPLSSPTCEASVSQLAAKFNSPTSKPLAPDASTINAVTTKQLFSSPTCEASVSKLTAKFNSPTSRPLAPDASTINSATKMHLFSPLKAISTMHTKSIVKTSSFIENSSHGKPILGKSAAEITTSQKISNGETQFEFDSVLDTQSKQRLAYRSCVGDAIRINIMSGINTSIIATGAPSTGKSFTMYGSGRKTWTIASKPDITPSSSAEFAHRIEPSTRLSATESSLNEDDGIVPRAVHDLFMAKARQATASEVSISMTFVEIRDDIVCDLLSSRKDDKQEQNSQTLTVSKNSSDEIYRGSVKGLTSIRLKDSKHAMLIIDAALRRKDGNESPSHTICSLNVTINPAVKSTGKLAALTSTDVISAKLTLVEIAPIRKDTLILNQCISVLAENRETTKKAAIVPYYDSKLTQILKDSFGGNCVTVMIACVNPRKNNTEDSNHTLSYAEKARSIINCVTKNRTKMTAITPQAASALRRENKLLKAHLLDLKKKMYLGRDKTGGADLKHSSTEVSSNHHDDQSVLENLRWRIKYEKLLKFCEKANPPVDLVEVNQDEEHLLSCQMLKIKTPKEQVKKLSYLNVSDDSSSTSSGATMESYNFHKHDENLTPVSSHAIKDEKVMEDDISEVHLTNAESEKTKDMDTMALTLVIAELNAKVENLKTMENRAKVSYEDSKKELESLNEAIEDKQKKQHQLRAEIKSLHQEKITMIEEIEDVQNTFALVSELSAEKEARNEIEKELDIVRKSNFALEANLKEIACEQTNRKICHDGDRKGAIQSFPITREKRENTLHLPPLPTGSKKRKSRPTTRDLVPQKRQSTDDCTVDSSISISCLLADFKNDYDSSSILFPPKKKSSENADDFNASFDNQSFVSVSDSFSDEQRAIRLHAQKLLNWADKAVGTHSDDASASTCQNMNNKENEYKNIATKNVCGRNARSHDGVNTLKQSITIRSFNSRQTASNQSRSCSCSSSIFTGNADHAEFFLPRLGQACHCGVEMIKNEDPTALKSFLRSWQVAFLKSVGIITAVDLISKYKNGSKALSKTMKHWRHSQSMKPATSKSCLIALQIWSKTAKMILRSNVHHSSRANDDNRHSLMEISVKAGNNDQEDVSVMSMGDTLFEGELEI</sequence>
<evidence type="ECO:0000256" key="6">
    <source>
        <dbReference type="PROSITE-ProRule" id="PRU00283"/>
    </source>
</evidence>
<dbReference type="PANTHER" id="PTHR47969">
    <property type="entry name" value="CHROMOSOME-ASSOCIATED KINESIN KIF4A-RELATED"/>
    <property type="match status" value="1"/>
</dbReference>
<dbReference type="InterPro" id="IPR036961">
    <property type="entry name" value="Kinesin_motor_dom_sf"/>
</dbReference>
<dbReference type="GO" id="GO:0005737">
    <property type="term" value="C:cytoplasm"/>
    <property type="evidence" value="ECO:0007669"/>
    <property type="project" value="UniProtKB-SubCell"/>
</dbReference>
<keyword evidence="6" id="KW-0505">Motor protein</keyword>
<keyword evidence="2" id="KW-0963">Cytoplasm</keyword>
<dbReference type="Gene3D" id="3.40.850.10">
    <property type="entry name" value="Kinesin motor domain"/>
    <property type="match status" value="1"/>
</dbReference>
<dbReference type="PROSITE" id="PS50067">
    <property type="entry name" value="KINESIN_MOTOR_2"/>
    <property type="match status" value="1"/>
</dbReference>
<evidence type="ECO:0000256" key="3">
    <source>
        <dbReference type="ARBA" id="ARBA00022741"/>
    </source>
</evidence>
<evidence type="ECO:0000313" key="10">
    <source>
        <dbReference type="EMBL" id="CAE0455227.1"/>
    </source>
</evidence>
<dbReference type="InterPro" id="IPR027640">
    <property type="entry name" value="Kinesin-like_fam"/>
</dbReference>
<dbReference type="GO" id="GO:0007052">
    <property type="term" value="P:mitotic spindle organization"/>
    <property type="evidence" value="ECO:0007669"/>
    <property type="project" value="TreeGrafter"/>
</dbReference>
<dbReference type="AlphaFoldDB" id="A0A7S3PTY9"/>
<feature type="coiled-coil region" evidence="7">
    <location>
        <begin position="746"/>
        <end position="842"/>
    </location>
</feature>
<proteinExistence type="inferred from homology"/>
<dbReference type="PRINTS" id="PR00380">
    <property type="entry name" value="KINESINHEAVY"/>
</dbReference>
<evidence type="ECO:0000256" key="7">
    <source>
        <dbReference type="SAM" id="Coils"/>
    </source>
</evidence>
<dbReference type="GO" id="GO:0051231">
    <property type="term" value="P:spindle elongation"/>
    <property type="evidence" value="ECO:0007669"/>
    <property type="project" value="TreeGrafter"/>
</dbReference>
<gene>
    <name evidence="10" type="ORF">CDEB00056_LOCUS68</name>
</gene>
<organism evidence="10">
    <name type="scientific">Chaetoceros debilis</name>
    <dbReference type="NCBI Taxonomy" id="122233"/>
    <lineage>
        <taxon>Eukaryota</taxon>
        <taxon>Sar</taxon>
        <taxon>Stramenopiles</taxon>
        <taxon>Ochrophyta</taxon>
        <taxon>Bacillariophyta</taxon>
        <taxon>Coscinodiscophyceae</taxon>
        <taxon>Chaetocerotophycidae</taxon>
        <taxon>Chaetocerotales</taxon>
        <taxon>Chaetocerotaceae</taxon>
        <taxon>Chaetoceros</taxon>
    </lineage>
</organism>
<accession>A0A7S3PTY9</accession>
<keyword evidence="4 6" id="KW-0067">ATP-binding</keyword>
<dbReference type="InterPro" id="IPR027417">
    <property type="entry name" value="P-loop_NTPase"/>
</dbReference>
<dbReference type="GO" id="GO:0008017">
    <property type="term" value="F:microtubule binding"/>
    <property type="evidence" value="ECO:0007669"/>
    <property type="project" value="InterPro"/>
</dbReference>
<feature type="domain" description="Kinesin motor" evidence="9">
    <location>
        <begin position="193"/>
        <end position="550"/>
    </location>
</feature>
<name>A0A7S3PTY9_9STRA</name>
<evidence type="ECO:0000256" key="2">
    <source>
        <dbReference type="ARBA" id="ARBA00022490"/>
    </source>
</evidence>
<dbReference type="GO" id="GO:0007018">
    <property type="term" value="P:microtubule-based movement"/>
    <property type="evidence" value="ECO:0007669"/>
    <property type="project" value="InterPro"/>
</dbReference>
<dbReference type="PANTHER" id="PTHR47969:SF15">
    <property type="entry name" value="CHROMOSOME-ASSOCIATED KINESIN KIF4A-RELATED"/>
    <property type="match status" value="1"/>
</dbReference>
<feature type="region of interest" description="Disordered" evidence="8">
    <location>
        <begin position="300"/>
        <end position="324"/>
    </location>
</feature>
<keyword evidence="5 7" id="KW-0175">Coiled coil</keyword>
<feature type="region of interest" description="Disordered" evidence="8">
    <location>
        <begin position="874"/>
        <end position="917"/>
    </location>
</feature>
<evidence type="ECO:0000256" key="8">
    <source>
        <dbReference type="SAM" id="MobiDB-lite"/>
    </source>
</evidence>
<dbReference type="SUPFAM" id="SSF52540">
    <property type="entry name" value="P-loop containing nucleoside triphosphate hydrolases"/>
    <property type="match status" value="1"/>
</dbReference>
<reference evidence="10" key="1">
    <citation type="submission" date="2021-01" db="EMBL/GenBank/DDBJ databases">
        <authorList>
            <person name="Corre E."/>
            <person name="Pelletier E."/>
            <person name="Niang G."/>
            <person name="Scheremetjew M."/>
            <person name="Finn R."/>
            <person name="Kale V."/>
            <person name="Holt S."/>
            <person name="Cochrane G."/>
            <person name="Meng A."/>
            <person name="Brown T."/>
            <person name="Cohen L."/>
        </authorList>
    </citation>
    <scope>NUCLEOTIDE SEQUENCE</scope>
    <source>
        <strain evidence="10">MM31A-1</strain>
    </source>
</reference>
<dbReference type="Pfam" id="PF00225">
    <property type="entry name" value="Kinesin"/>
    <property type="match status" value="1"/>
</dbReference>